<dbReference type="GO" id="GO:0000976">
    <property type="term" value="F:transcription cis-regulatory region binding"/>
    <property type="evidence" value="ECO:0007669"/>
    <property type="project" value="UniProtKB-ARBA"/>
</dbReference>
<dbReference type="EMBL" id="KB870805">
    <property type="protein sequence ID" value="EOA36499.1"/>
    <property type="molecule type" value="Genomic_DNA"/>
</dbReference>
<feature type="domain" description="C2H2-type" evidence="11">
    <location>
        <begin position="570"/>
        <end position="597"/>
    </location>
</feature>
<dbReference type="FunFam" id="3.30.160.60:FF:003692">
    <property type="entry name" value="Zinc finger protein ZAT10"/>
    <property type="match status" value="1"/>
</dbReference>
<evidence type="ECO:0000256" key="9">
    <source>
        <dbReference type="PROSITE-ProRule" id="PRU00042"/>
    </source>
</evidence>
<evidence type="ECO:0000256" key="4">
    <source>
        <dbReference type="ARBA" id="ARBA00022771"/>
    </source>
</evidence>
<feature type="region of interest" description="Disordered" evidence="10">
    <location>
        <begin position="25"/>
        <end position="105"/>
    </location>
</feature>
<feature type="compositionally biased region" description="Low complexity" evidence="10">
    <location>
        <begin position="530"/>
        <end position="540"/>
    </location>
</feature>
<feature type="region of interest" description="Disordered" evidence="10">
    <location>
        <begin position="149"/>
        <end position="203"/>
    </location>
</feature>
<sequence>MDQKALDQCPPLTKLAALKHKFLQQDDLRSYERPKRKISSPPRDDDPSSKRLRIKFRRGREDGECENDTVLDESPPPRLKSSEPSIRQRSTGDEDHQENEFTSDAVFYKPWLDHLRLKRLRLGDGEDPPSSSSSPSVDDIAALTLIQFSRDKRQTKPQTLIPQPQTPTLIPQPQTQRLKPQPQTLKPQSQPQPHTETETTEPQGTTCDLFECSVCGKGFTSYQALGGHKASHRVKPPQPLVENAGEKTREKLLAPSGKIHKCSICHVLFPTGQALGGHKRRHYEGVLGGHKHEVVLKLSPNQEQSLSVSDNVVNGLNQEEVVPSSDKCSLSDASTGKKWLDLELSLRKSEGVVDADHRPSQEEVAVEENKWSPSSNGSGVTNVSDPEQSQRRLIDLNIPLSPESDESGSGEVEEVESTANQHSQGVDEDSFSQHRFLEGLGQKEEEGFGYGAVSTKTGLESSVQSQRQRSGDDGDCFSEQSSSFVETNGRGEKKLGGYAENDAFIELLLENIVQSRLQQRLSSSDDDVKAPSSSSSSSLSEVEIATRSHKKEPQKQPKPKPQMLPKSDAYKCSVCGKEFTSFQALGGHKATSHRVKPLLNDSGEKTGPKTLAPSGKIHQCSVCHKLFPTGPSLGGHKRLHYQGDKLSPSGNADVATNVSDPKQSLEGLVDVNEVPSRGDLVEVKSAKIKFFNFI</sequence>
<feature type="compositionally biased region" description="Low complexity" evidence="10">
    <location>
        <begin position="157"/>
        <end position="176"/>
    </location>
</feature>
<reference evidence="13" key="1">
    <citation type="journal article" date="2013" name="Nat. Genet.">
        <title>The Capsella rubella genome and the genomic consequences of rapid mating system evolution.</title>
        <authorList>
            <person name="Slotte T."/>
            <person name="Hazzouri K.M."/>
            <person name="Agren J.A."/>
            <person name="Koenig D."/>
            <person name="Maumus F."/>
            <person name="Guo Y.L."/>
            <person name="Steige K."/>
            <person name="Platts A.E."/>
            <person name="Escobar J.S."/>
            <person name="Newman L.K."/>
            <person name="Wang W."/>
            <person name="Mandakova T."/>
            <person name="Vello E."/>
            <person name="Smith L.M."/>
            <person name="Henz S.R."/>
            <person name="Steffen J."/>
            <person name="Takuno S."/>
            <person name="Brandvain Y."/>
            <person name="Coop G."/>
            <person name="Andolfatto P."/>
            <person name="Hu T.T."/>
            <person name="Blanchette M."/>
            <person name="Clark R.M."/>
            <person name="Quesneville H."/>
            <person name="Nordborg M."/>
            <person name="Gaut B.S."/>
            <person name="Lysak M.A."/>
            <person name="Jenkins J."/>
            <person name="Grimwood J."/>
            <person name="Chapman J."/>
            <person name="Prochnik S."/>
            <person name="Shu S."/>
            <person name="Rokhsar D."/>
            <person name="Schmutz J."/>
            <person name="Weigel D."/>
            <person name="Wright S.I."/>
        </authorList>
    </citation>
    <scope>NUCLEOTIDE SEQUENCE [LARGE SCALE GENOMIC DNA]</scope>
    <source>
        <strain evidence="13">cv. Monte Gargano</strain>
    </source>
</reference>
<evidence type="ECO:0000256" key="10">
    <source>
        <dbReference type="SAM" id="MobiDB-lite"/>
    </source>
</evidence>
<keyword evidence="7" id="KW-0804">Transcription</keyword>
<accession>R0I2R1</accession>
<evidence type="ECO:0000256" key="6">
    <source>
        <dbReference type="ARBA" id="ARBA00023015"/>
    </source>
</evidence>
<feature type="region of interest" description="Disordered" evidence="10">
    <location>
        <begin position="586"/>
        <end position="614"/>
    </location>
</feature>
<dbReference type="Gene3D" id="3.30.160.60">
    <property type="entry name" value="Classic Zinc Finger"/>
    <property type="match status" value="2"/>
</dbReference>
<evidence type="ECO:0000256" key="3">
    <source>
        <dbReference type="ARBA" id="ARBA00022737"/>
    </source>
</evidence>
<feature type="compositionally biased region" description="Acidic residues" evidence="10">
    <location>
        <begin position="403"/>
        <end position="416"/>
    </location>
</feature>
<evidence type="ECO:0000256" key="5">
    <source>
        <dbReference type="ARBA" id="ARBA00022833"/>
    </source>
</evidence>
<dbReference type="InterPro" id="IPR044653">
    <property type="entry name" value="AZF1/2/3-like"/>
</dbReference>
<dbReference type="PROSITE" id="PS50157">
    <property type="entry name" value="ZINC_FINGER_C2H2_2"/>
    <property type="match status" value="3"/>
</dbReference>
<feature type="compositionally biased region" description="Polar residues" evidence="10">
    <location>
        <begin position="177"/>
        <end position="186"/>
    </location>
</feature>
<keyword evidence="6" id="KW-0805">Transcription regulation</keyword>
<dbReference type="InterPro" id="IPR013087">
    <property type="entry name" value="Znf_C2H2_type"/>
</dbReference>
<gene>
    <name evidence="12" type="ORF">CARUB_v10011173mg</name>
</gene>
<feature type="region of interest" description="Disordered" evidence="10">
    <location>
        <begin position="457"/>
        <end position="495"/>
    </location>
</feature>
<organism evidence="12 13">
    <name type="scientific">Capsella rubella</name>
    <dbReference type="NCBI Taxonomy" id="81985"/>
    <lineage>
        <taxon>Eukaryota</taxon>
        <taxon>Viridiplantae</taxon>
        <taxon>Streptophyta</taxon>
        <taxon>Embryophyta</taxon>
        <taxon>Tracheophyta</taxon>
        <taxon>Spermatophyta</taxon>
        <taxon>Magnoliopsida</taxon>
        <taxon>eudicotyledons</taxon>
        <taxon>Gunneridae</taxon>
        <taxon>Pentapetalae</taxon>
        <taxon>rosids</taxon>
        <taxon>malvids</taxon>
        <taxon>Brassicales</taxon>
        <taxon>Brassicaceae</taxon>
        <taxon>Camelineae</taxon>
        <taxon>Capsella</taxon>
    </lineage>
</organism>
<keyword evidence="13" id="KW-1185">Reference proteome</keyword>
<evidence type="ECO:0000313" key="12">
    <source>
        <dbReference type="EMBL" id="EOA36499.1"/>
    </source>
</evidence>
<name>R0I2R1_9BRAS</name>
<feature type="region of interest" description="Disordered" evidence="10">
    <location>
        <begin position="521"/>
        <end position="567"/>
    </location>
</feature>
<feature type="compositionally biased region" description="Low complexity" evidence="10">
    <location>
        <begin position="187"/>
        <end position="203"/>
    </location>
</feature>
<evidence type="ECO:0000256" key="8">
    <source>
        <dbReference type="ARBA" id="ARBA00023242"/>
    </source>
</evidence>
<feature type="compositionally biased region" description="Polar residues" evidence="10">
    <location>
        <begin position="371"/>
        <end position="387"/>
    </location>
</feature>
<comment type="subcellular location">
    <subcellularLocation>
        <location evidence="1">Nucleus</location>
    </subcellularLocation>
</comment>
<feature type="compositionally biased region" description="Basic and acidic residues" evidence="10">
    <location>
        <begin position="351"/>
        <end position="361"/>
    </location>
</feature>
<dbReference type="Pfam" id="PF13912">
    <property type="entry name" value="zf-C2H2_6"/>
    <property type="match status" value="4"/>
</dbReference>
<protein>
    <recommendedName>
        <fullName evidence="11">C2H2-type domain-containing protein</fullName>
    </recommendedName>
</protein>
<dbReference type="InterPro" id="IPR036236">
    <property type="entry name" value="Znf_C2H2_sf"/>
</dbReference>
<proteinExistence type="predicted"/>
<dbReference type="eggNOG" id="KOG1721">
    <property type="taxonomic scope" value="Eukaryota"/>
</dbReference>
<dbReference type="Proteomes" id="UP000029121">
    <property type="component" value="Unassembled WGS sequence"/>
</dbReference>
<evidence type="ECO:0000256" key="2">
    <source>
        <dbReference type="ARBA" id="ARBA00022723"/>
    </source>
</evidence>
<feature type="compositionally biased region" description="Polar residues" evidence="10">
    <location>
        <begin position="457"/>
        <end position="468"/>
    </location>
</feature>
<keyword evidence="3" id="KW-0677">Repeat</keyword>
<feature type="region of interest" description="Disordered" evidence="10">
    <location>
        <begin position="351"/>
        <end position="429"/>
    </location>
</feature>
<dbReference type="STRING" id="81985.R0I2R1"/>
<feature type="domain" description="C2H2-type" evidence="11">
    <location>
        <begin position="618"/>
        <end position="645"/>
    </location>
</feature>
<dbReference type="SMART" id="SM00355">
    <property type="entry name" value="ZnF_C2H2"/>
    <property type="match status" value="4"/>
</dbReference>
<dbReference type="PANTHER" id="PTHR45988:SF92">
    <property type="entry name" value="C2H2 TYPE ZINC FINGER TRANSCRIPTION FACTOR FAMILY-RELATED"/>
    <property type="match status" value="1"/>
</dbReference>
<keyword evidence="4 9" id="KW-0863">Zinc-finger</keyword>
<keyword evidence="8" id="KW-0539">Nucleus</keyword>
<dbReference type="AlphaFoldDB" id="R0I2R1"/>
<dbReference type="SUPFAM" id="SSF57667">
    <property type="entry name" value="beta-beta-alpha zinc fingers"/>
    <property type="match status" value="2"/>
</dbReference>
<keyword evidence="2" id="KW-0479">Metal-binding</keyword>
<dbReference type="PROSITE" id="PS00028">
    <property type="entry name" value="ZINC_FINGER_C2H2_1"/>
    <property type="match status" value="4"/>
</dbReference>
<dbReference type="GO" id="GO:0005634">
    <property type="term" value="C:nucleus"/>
    <property type="evidence" value="ECO:0007669"/>
    <property type="project" value="UniProtKB-SubCell"/>
</dbReference>
<evidence type="ECO:0000313" key="13">
    <source>
        <dbReference type="Proteomes" id="UP000029121"/>
    </source>
</evidence>
<dbReference type="GO" id="GO:0003700">
    <property type="term" value="F:DNA-binding transcription factor activity"/>
    <property type="evidence" value="ECO:0007669"/>
    <property type="project" value="InterPro"/>
</dbReference>
<dbReference type="PANTHER" id="PTHR45988">
    <property type="entry name" value="C2H2 TYPE ZINC FINGER TRANSCRIPTION FACTOR FAMILY-RELATED"/>
    <property type="match status" value="1"/>
</dbReference>
<keyword evidence="5" id="KW-0862">Zinc</keyword>
<evidence type="ECO:0000256" key="7">
    <source>
        <dbReference type="ARBA" id="ARBA00023163"/>
    </source>
</evidence>
<feature type="domain" description="C2H2-type" evidence="11">
    <location>
        <begin position="210"/>
        <end position="237"/>
    </location>
</feature>
<evidence type="ECO:0000256" key="1">
    <source>
        <dbReference type="ARBA" id="ARBA00004123"/>
    </source>
</evidence>
<dbReference type="GO" id="GO:0008270">
    <property type="term" value="F:zinc ion binding"/>
    <property type="evidence" value="ECO:0007669"/>
    <property type="project" value="UniProtKB-KW"/>
</dbReference>
<evidence type="ECO:0000259" key="11">
    <source>
        <dbReference type="PROSITE" id="PS50157"/>
    </source>
</evidence>